<dbReference type="GO" id="GO:0016779">
    <property type="term" value="F:nucleotidyltransferase activity"/>
    <property type="evidence" value="ECO:0007669"/>
    <property type="project" value="UniProtKB-KW"/>
</dbReference>
<gene>
    <name evidence="1" type="ORF">ACFFHF_23950</name>
</gene>
<dbReference type="EMBL" id="JBHLUU010000128">
    <property type="protein sequence ID" value="MFC0478245.1"/>
    <property type="molecule type" value="Genomic_DNA"/>
</dbReference>
<evidence type="ECO:0000313" key="2">
    <source>
        <dbReference type="Proteomes" id="UP001589738"/>
    </source>
</evidence>
<dbReference type="RefSeq" id="WP_377059302.1">
    <property type="nucleotide sequence ID" value="NZ_JBHLUU010000128.1"/>
</dbReference>
<comment type="caution">
    <text evidence="1">The sequence shown here is derived from an EMBL/GenBank/DDBJ whole genome shotgun (WGS) entry which is preliminary data.</text>
</comment>
<name>A0ABV6KY46_9BACI</name>
<protein>
    <submittedName>
        <fullName evidence="1">Bifunctional adenosylcobinamide kinase/adenosylcobinamide-phosphate guanylyltransferase</fullName>
    </submittedName>
</protein>
<dbReference type="InterPro" id="IPR003203">
    <property type="entry name" value="CobU/CobP"/>
</dbReference>
<dbReference type="Proteomes" id="UP001589738">
    <property type="component" value="Unassembled WGS sequence"/>
</dbReference>
<dbReference type="Pfam" id="PF02283">
    <property type="entry name" value="CobU"/>
    <property type="match status" value="1"/>
</dbReference>
<keyword evidence="1" id="KW-0548">Nucleotidyltransferase</keyword>
<reference evidence="1 2" key="1">
    <citation type="submission" date="2024-09" db="EMBL/GenBank/DDBJ databases">
        <authorList>
            <person name="Sun Q."/>
            <person name="Mori K."/>
        </authorList>
    </citation>
    <scope>NUCLEOTIDE SEQUENCE [LARGE SCALE GENOMIC DNA]</scope>
    <source>
        <strain evidence="1 2">CGMCC 1.9126</strain>
    </source>
</reference>
<accession>A0ABV6KY46</accession>
<keyword evidence="2" id="KW-1185">Reference proteome</keyword>
<dbReference type="GO" id="GO:0016301">
    <property type="term" value="F:kinase activity"/>
    <property type="evidence" value="ECO:0007669"/>
    <property type="project" value="UniProtKB-KW"/>
</dbReference>
<dbReference type="SUPFAM" id="SSF52540">
    <property type="entry name" value="P-loop containing nucleoside triphosphate hydrolases"/>
    <property type="match status" value="1"/>
</dbReference>
<keyword evidence="1" id="KW-0418">Kinase</keyword>
<evidence type="ECO:0000313" key="1">
    <source>
        <dbReference type="EMBL" id="MFC0478245.1"/>
    </source>
</evidence>
<sequence length="148" mass="17524">MTLYFVMGGACNGKAEWVRSHFCLGQYPRVSWIKAYECSYYDWISEDSTDSLVVVEGIEYWIRDLSLQHESDKVRQIWKETLLNWDQWEKDGCKRKLVIIGSDITRGIVPVEKADRKWRDDAGWTFQDTVQLCDRVDNIWYGIGQRMK</sequence>
<dbReference type="Gene3D" id="3.40.50.300">
    <property type="entry name" value="P-loop containing nucleotide triphosphate hydrolases"/>
    <property type="match status" value="1"/>
</dbReference>
<proteinExistence type="predicted"/>
<keyword evidence="1" id="KW-0808">Transferase</keyword>
<dbReference type="InterPro" id="IPR027417">
    <property type="entry name" value="P-loop_NTPase"/>
</dbReference>
<organism evidence="1 2">
    <name type="scientific">Robertmurraya beringensis</name>
    <dbReference type="NCBI Taxonomy" id="641660"/>
    <lineage>
        <taxon>Bacteria</taxon>
        <taxon>Bacillati</taxon>
        <taxon>Bacillota</taxon>
        <taxon>Bacilli</taxon>
        <taxon>Bacillales</taxon>
        <taxon>Bacillaceae</taxon>
        <taxon>Robertmurraya</taxon>
    </lineage>
</organism>